<reference evidence="2 3" key="1">
    <citation type="journal article" date="2012" name="J. Bacteriol.">
        <title>Genome Sequence of Pectin-Degrading Alishewanella agri, Isolated from Landfill Soil.</title>
        <authorList>
            <person name="Kim J."/>
            <person name="Jung J."/>
            <person name="Sung J.S."/>
            <person name="Chun J."/>
            <person name="Park W."/>
        </authorList>
    </citation>
    <scope>NUCLEOTIDE SEQUENCE [LARGE SCALE GENOMIC DNA]</scope>
    <source>
        <strain evidence="2 3">BL06</strain>
    </source>
</reference>
<dbReference type="PANTHER" id="PTHR43841">
    <property type="entry name" value="3-HYDROXYACYL-THIOESTER DEHYDRATASE HTDX-RELATED"/>
    <property type="match status" value="1"/>
</dbReference>
<proteinExistence type="predicted"/>
<dbReference type="Pfam" id="PF01575">
    <property type="entry name" value="MaoC_dehydratas"/>
    <property type="match status" value="1"/>
</dbReference>
<dbReference type="AlphaFoldDB" id="I9P2Z0"/>
<dbReference type="EMBL" id="AKKU01000012">
    <property type="protein sequence ID" value="EIW89297.1"/>
    <property type="molecule type" value="Genomic_DNA"/>
</dbReference>
<comment type="caution">
    <text evidence="2">The sequence shown here is derived from an EMBL/GenBank/DDBJ whole genome shotgun (WGS) entry which is preliminary data.</text>
</comment>
<feature type="domain" description="MaoC-like" evidence="1">
    <location>
        <begin position="175"/>
        <end position="230"/>
    </location>
</feature>
<dbReference type="SUPFAM" id="SSF54637">
    <property type="entry name" value="Thioesterase/thiol ester dehydrase-isomerase"/>
    <property type="match status" value="2"/>
</dbReference>
<dbReference type="GO" id="GO:0005835">
    <property type="term" value="C:fatty acid synthase complex"/>
    <property type="evidence" value="ECO:0007669"/>
    <property type="project" value="InterPro"/>
</dbReference>
<keyword evidence="3" id="KW-1185">Reference proteome</keyword>
<accession>I9P2Z0</accession>
<sequence length="282" mass="31426">MSENLSLWQSYRRALLRPAGRPEQALLLAPLQRQAELASNPQRLLRYRQLCQLAPANQLPPCWLSILSFPLQLSLLTDPALPLPAMGLLHIRNQIRQWRPLPTTAKWQLQATLDTPQVHARGVLLTVNTLAYLQNELCWQQQAEYLYRTSPITTTAAIPTALPAEPILSLPELAQLRLTPALSRRYGWLSGDLNPIHLSALSARCFGLPAALSHGMHLKALILARLAPTIEAYQVDVNFSRPFYLPGQAQLTSALLDNGQQPFRLMQGAQQKPVLSGDILPI</sequence>
<gene>
    <name evidence="2" type="ORF">AGRI_07410</name>
</gene>
<dbReference type="Proteomes" id="UP000035062">
    <property type="component" value="Unassembled WGS sequence"/>
</dbReference>
<dbReference type="Gene3D" id="3.10.129.10">
    <property type="entry name" value="Hotdog Thioesterase"/>
    <property type="match status" value="1"/>
</dbReference>
<dbReference type="GO" id="GO:0004312">
    <property type="term" value="F:fatty acid synthase activity"/>
    <property type="evidence" value="ECO:0007669"/>
    <property type="project" value="InterPro"/>
</dbReference>
<dbReference type="PRINTS" id="PR01483">
    <property type="entry name" value="FASYNTHASE"/>
</dbReference>
<dbReference type="STRING" id="1195246.AGRI_07410"/>
<dbReference type="InterPro" id="IPR002539">
    <property type="entry name" value="MaoC-like_dom"/>
</dbReference>
<protein>
    <submittedName>
        <fullName evidence="2">MaoC domain-containing protein dehydratase</fullName>
    </submittedName>
</protein>
<dbReference type="eggNOG" id="COG2030">
    <property type="taxonomic scope" value="Bacteria"/>
</dbReference>
<name>I9P2Z0_9ALTE</name>
<evidence type="ECO:0000313" key="2">
    <source>
        <dbReference type="EMBL" id="EIW89297.1"/>
    </source>
</evidence>
<dbReference type="PANTHER" id="PTHR43841:SF3">
    <property type="entry name" value="(3R)-HYDROXYACYL-ACP DEHYDRATASE SUBUNIT HADB"/>
    <property type="match status" value="1"/>
</dbReference>
<dbReference type="InterPro" id="IPR029069">
    <property type="entry name" value="HotDog_dom_sf"/>
</dbReference>
<organism evidence="2 3">
    <name type="scientific">Alishewanella agri BL06</name>
    <dbReference type="NCBI Taxonomy" id="1195246"/>
    <lineage>
        <taxon>Bacteria</taxon>
        <taxon>Pseudomonadati</taxon>
        <taxon>Pseudomonadota</taxon>
        <taxon>Gammaproteobacteria</taxon>
        <taxon>Alteromonadales</taxon>
        <taxon>Alteromonadaceae</taxon>
        <taxon>Alishewanella</taxon>
    </lineage>
</organism>
<dbReference type="InterPro" id="IPR003965">
    <property type="entry name" value="Fatty_acid_synthase"/>
</dbReference>
<evidence type="ECO:0000259" key="1">
    <source>
        <dbReference type="Pfam" id="PF01575"/>
    </source>
</evidence>
<evidence type="ECO:0000313" key="3">
    <source>
        <dbReference type="Proteomes" id="UP000035062"/>
    </source>
</evidence>
<dbReference type="PATRIC" id="fig|1195246.3.peg.1456"/>
<dbReference type="GO" id="GO:0006633">
    <property type="term" value="P:fatty acid biosynthetic process"/>
    <property type="evidence" value="ECO:0007669"/>
    <property type="project" value="InterPro"/>
</dbReference>
<dbReference type="RefSeq" id="WP_008984364.1">
    <property type="nucleotide sequence ID" value="NZ_AKKU01000012.1"/>
</dbReference>